<comment type="caution">
    <text evidence="1">The sequence shown here is derived from an EMBL/GenBank/DDBJ whole genome shotgun (WGS) entry which is preliminary data.</text>
</comment>
<proteinExistence type="predicted"/>
<reference evidence="2" key="1">
    <citation type="journal article" date="2019" name="Int. J. Syst. Evol. Microbiol.">
        <title>The Global Catalogue of Microorganisms (GCM) 10K type strain sequencing project: providing services to taxonomists for standard genome sequencing and annotation.</title>
        <authorList>
            <consortium name="The Broad Institute Genomics Platform"/>
            <consortium name="The Broad Institute Genome Sequencing Center for Infectious Disease"/>
            <person name="Wu L."/>
            <person name="Ma J."/>
        </authorList>
    </citation>
    <scope>NUCLEOTIDE SEQUENCE [LARGE SCALE GENOMIC DNA]</scope>
    <source>
        <strain evidence="2">NCAIM B.02333</strain>
    </source>
</reference>
<sequence length="140" mass="16021">MELFEAIRRDHRREELSIRQLAARHGVHRRTVRQALDNAVPPARKVPQRAAPKLERVAPVIDAMLREDLTAPRKQQHTARRVLARLVEEHDVLDVSYWTVRDYVARRRPEIAVEGGRVVETAFVPQSHAPGAEGEVDFAD</sequence>
<dbReference type="Proteomes" id="UP001595685">
    <property type="component" value="Unassembled WGS sequence"/>
</dbReference>
<accession>A0ABV7WM99</accession>
<dbReference type="PANTHER" id="PTHR35004">
    <property type="entry name" value="TRANSPOSASE RV3428C-RELATED"/>
    <property type="match status" value="1"/>
</dbReference>
<name>A0ABV7WM99_9MICO</name>
<gene>
    <name evidence="1" type="ORF">ACFOLH_18175</name>
</gene>
<evidence type="ECO:0000313" key="2">
    <source>
        <dbReference type="Proteomes" id="UP001595685"/>
    </source>
</evidence>
<evidence type="ECO:0000313" key="1">
    <source>
        <dbReference type="EMBL" id="MFC3690278.1"/>
    </source>
</evidence>
<keyword evidence="2" id="KW-1185">Reference proteome</keyword>
<feature type="non-terminal residue" evidence="1">
    <location>
        <position position="140"/>
    </location>
</feature>
<protein>
    <submittedName>
        <fullName evidence="1">IS21 family transposase</fullName>
    </submittedName>
</protein>
<organism evidence="1 2">
    <name type="scientific">Aquipuribacter hungaricus</name>
    <dbReference type="NCBI Taxonomy" id="545624"/>
    <lineage>
        <taxon>Bacteria</taxon>
        <taxon>Bacillati</taxon>
        <taxon>Actinomycetota</taxon>
        <taxon>Actinomycetes</taxon>
        <taxon>Micrococcales</taxon>
        <taxon>Intrasporangiaceae</taxon>
        <taxon>Aquipuribacter</taxon>
    </lineage>
</organism>
<dbReference type="EMBL" id="JBHRWW010000019">
    <property type="protein sequence ID" value="MFC3690278.1"/>
    <property type="molecule type" value="Genomic_DNA"/>
</dbReference>